<dbReference type="EMBL" id="KV427612">
    <property type="protein sequence ID" value="KZT09346.1"/>
    <property type="molecule type" value="Genomic_DNA"/>
</dbReference>
<proteinExistence type="predicted"/>
<feature type="compositionally biased region" description="Basic and acidic residues" evidence="1">
    <location>
        <begin position="42"/>
        <end position="52"/>
    </location>
</feature>
<keyword evidence="3" id="KW-1185">Reference proteome</keyword>
<evidence type="ECO:0000313" key="2">
    <source>
        <dbReference type="EMBL" id="KZT09346.1"/>
    </source>
</evidence>
<dbReference type="GeneID" id="63823285"/>
<feature type="region of interest" description="Disordered" evidence="1">
    <location>
        <begin position="1"/>
        <end position="159"/>
    </location>
</feature>
<sequence>MPAKRDVMTTQSAQSLPSFAQAFSSPSLHRISQSSNALPPLHRLDAQHDRGRQSPNERVSPQHNMELRRKRLHADIASPIRGHDGSDSEGRRSPRTARSEEEADRDAAPTTTSTQRAGAHEQQPGGSQPDPPPSQPDTRSSPLKRRRVTISGTSHPINTNVKTTASENISTISPVVMGLTIQRDDPNALEQVRSMLSVKQKQKELIEQRRGSTASIVSTAPPTVNIVNALLPPDDRQITPKLTAALPRGGRRSPNVPQNSLDRRRSVIPSSSTASQNASGPSNTRHTSPNSFIASSQPPLPPPPAPGENPPFVHNTTAVSAHALPAPPISFAHRRAGRQLGGAKGKPADIVISPLGPQSENLQPVIQSAPPIPRAEQALGASARYPSMAIPSIPQISGSAPRHTSGRVPPTPTRLSNMPRTATTSHFAQPSIGGSYKRSPQNASVPIASSLVPPTPTGLNHPAYSGEKSAFLEPFSMFYDALVDAKSLKHWLNEQVQKAQALNISLQRQQEQLHDIVETAVEKRTATMREDIYVLHRRIEELEYAFRRAAAPAQSYSAATSTLSAKGKGKANGAPAHPIPPDSYTFPPVDPHLRRLESIRRAPSPIEYDARSFPNSETASPVPFDVGRRLSVSAIRMDPRSPVGAHAEAVSAPQRKTFGVPTSASRDLQGPAFPPPPAGGYAGKDTRSPKVVHSTAGASSSRSHLHPSEEAGGSRKPAGGRAQPEVVWYREGKGSPASSDGRSEGAVGTLRREGAVMSPSGSRSRSPVEDDA</sequence>
<gene>
    <name evidence="2" type="ORF">LAESUDRAFT_696093</name>
</gene>
<feature type="compositionally biased region" description="Polar residues" evidence="1">
    <location>
        <begin position="150"/>
        <end position="159"/>
    </location>
</feature>
<evidence type="ECO:0000256" key="1">
    <source>
        <dbReference type="SAM" id="MobiDB-lite"/>
    </source>
</evidence>
<protein>
    <submittedName>
        <fullName evidence="2">Uncharacterized protein</fullName>
    </submittedName>
</protein>
<feature type="compositionally biased region" description="Polar residues" evidence="1">
    <location>
        <begin position="53"/>
        <end position="63"/>
    </location>
</feature>
<feature type="region of interest" description="Disordered" evidence="1">
    <location>
        <begin position="565"/>
        <end position="588"/>
    </location>
</feature>
<feature type="region of interest" description="Disordered" evidence="1">
    <location>
        <begin position="244"/>
        <end position="314"/>
    </location>
</feature>
<name>A0A165FSA0_9APHY</name>
<reference evidence="2 3" key="1">
    <citation type="journal article" date="2016" name="Mol. Biol. Evol.">
        <title>Comparative Genomics of Early-Diverging Mushroom-Forming Fungi Provides Insights into the Origins of Lignocellulose Decay Capabilities.</title>
        <authorList>
            <person name="Nagy L.G."/>
            <person name="Riley R."/>
            <person name="Tritt A."/>
            <person name="Adam C."/>
            <person name="Daum C."/>
            <person name="Floudas D."/>
            <person name="Sun H."/>
            <person name="Yadav J.S."/>
            <person name="Pangilinan J."/>
            <person name="Larsson K.H."/>
            <person name="Matsuura K."/>
            <person name="Barry K."/>
            <person name="Labutti K."/>
            <person name="Kuo R."/>
            <person name="Ohm R.A."/>
            <person name="Bhattacharya S.S."/>
            <person name="Shirouzu T."/>
            <person name="Yoshinaga Y."/>
            <person name="Martin F.M."/>
            <person name="Grigoriev I.V."/>
            <person name="Hibbett D.S."/>
        </authorList>
    </citation>
    <scope>NUCLEOTIDE SEQUENCE [LARGE SCALE GENOMIC DNA]</scope>
    <source>
        <strain evidence="2 3">93-53</strain>
    </source>
</reference>
<dbReference type="InParanoid" id="A0A165FSA0"/>
<feature type="compositionally biased region" description="Polar residues" evidence="1">
    <location>
        <begin position="8"/>
        <end position="37"/>
    </location>
</feature>
<evidence type="ECO:0000313" key="3">
    <source>
        <dbReference type="Proteomes" id="UP000076871"/>
    </source>
</evidence>
<feature type="region of interest" description="Disordered" evidence="1">
    <location>
        <begin position="394"/>
        <end position="450"/>
    </location>
</feature>
<feature type="compositionally biased region" description="Polar residues" evidence="1">
    <location>
        <begin position="413"/>
        <end position="428"/>
    </location>
</feature>
<dbReference type="AlphaFoldDB" id="A0A165FSA0"/>
<feature type="compositionally biased region" description="Polar residues" evidence="1">
    <location>
        <begin position="268"/>
        <end position="297"/>
    </location>
</feature>
<dbReference type="OrthoDB" id="2138242at2759"/>
<dbReference type="RefSeq" id="XP_040767086.1">
    <property type="nucleotide sequence ID" value="XM_040906256.1"/>
</dbReference>
<dbReference type="Proteomes" id="UP000076871">
    <property type="component" value="Unassembled WGS sequence"/>
</dbReference>
<accession>A0A165FSA0</accession>
<organism evidence="2 3">
    <name type="scientific">Laetiporus sulphureus 93-53</name>
    <dbReference type="NCBI Taxonomy" id="1314785"/>
    <lineage>
        <taxon>Eukaryota</taxon>
        <taxon>Fungi</taxon>
        <taxon>Dikarya</taxon>
        <taxon>Basidiomycota</taxon>
        <taxon>Agaricomycotina</taxon>
        <taxon>Agaricomycetes</taxon>
        <taxon>Polyporales</taxon>
        <taxon>Laetiporus</taxon>
    </lineage>
</organism>
<feature type="compositionally biased region" description="Basic and acidic residues" evidence="1">
    <location>
        <begin position="81"/>
        <end position="100"/>
    </location>
</feature>
<feature type="region of interest" description="Disordered" evidence="1">
    <location>
        <begin position="639"/>
        <end position="772"/>
    </location>
</feature>
<feature type="compositionally biased region" description="Pro residues" evidence="1">
    <location>
        <begin position="298"/>
        <end position="309"/>
    </location>
</feature>